<dbReference type="AlphaFoldDB" id="A0A327YDL7"/>
<dbReference type="InterPro" id="IPR056823">
    <property type="entry name" value="TEN-like_YD-shell"/>
</dbReference>
<dbReference type="InterPro" id="IPR006530">
    <property type="entry name" value="YD"/>
</dbReference>
<keyword evidence="4" id="KW-1185">Reference proteome</keyword>
<keyword evidence="1" id="KW-0677">Repeat</keyword>
<evidence type="ECO:0000313" key="3">
    <source>
        <dbReference type="EMBL" id="RAK18587.1"/>
    </source>
</evidence>
<dbReference type="Gene3D" id="2.180.10.10">
    <property type="entry name" value="RHS repeat-associated core"/>
    <property type="match status" value="1"/>
</dbReference>
<dbReference type="NCBIfam" id="TIGR03696">
    <property type="entry name" value="Rhs_assc_core"/>
    <property type="match status" value="1"/>
</dbReference>
<dbReference type="InterPro" id="IPR031325">
    <property type="entry name" value="RHS_repeat"/>
</dbReference>
<dbReference type="Pfam" id="PF25023">
    <property type="entry name" value="TEN_YD-shell"/>
    <property type="match status" value="1"/>
</dbReference>
<accession>A0A327YDL7</accession>
<evidence type="ECO:0000313" key="4">
    <source>
        <dbReference type="Proteomes" id="UP000248555"/>
    </source>
</evidence>
<reference evidence="3 4" key="1">
    <citation type="submission" date="2018-06" db="EMBL/GenBank/DDBJ databases">
        <title>Genomic Encyclopedia of Type Strains, Phase III (KMG-III): the genomes of soil and plant-associated and newly described type strains.</title>
        <authorList>
            <person name="Whitman W."/>
        </authorList>
    </citation>
    <scope>NUCLEOTIDE SEQUENCE [LARGE SCALE GENOMIC DNA]</scope>
    <source>
        <strain evidence="3 4">CGMCC 1.8979</strain>
    </source>
</reference>
<dbReference type="PANTHER" id="PTHR32305:SF17">
    <property type="entry name" value="TRNA NUCLEASE WAPA"/>
    <property type="match status" value="1"/>
</dbReference>
<comment type="caution">
    <text evidence="3">The sequence shown here is derived from an EMBL/GenBank/DDBJ whole genome shotgun (WGS) entry which is preliminary data.</text>
</comment>
<dbReference type="Proteomes" id="UP000248555">
    <property type="component" value="Unassembled WGS sequence"/>
</dbReference>
<sequence length="499" mass="55394">MDQLVVLSRNSANLARFTYDERGNISAIIHANGTYTAYEYNDANQLKSLKNFDANGNVLNYFLYSYDANGNITAVETKDGTITYEYDALNQLTKETLADGTAITYEYDAVGNRTKKIVNNGTTTTTTYTYDAADQLTAVNGQAYTYDVNGNLTNNGNKTFVYDDENRLIQVKNASGTTIATYTYDHQGRRISKTTSSGTTYYHYDGDSIRLLYETDANNNITAEYTWDALGRPVTMTKAGATYYYHVNGHGDVVALTDASGNVVAQYEYDAWGNILSKTGAMATANPYRYAGYYYDEETGLYYLMARYYDANMGRFITRDTFHGFENEPLSINQYVYTKNNPVIYVDINGHFAFLLVPLAGVSISWLTAAAVEATAIVIAYVAANEIVSVLERKFNRKNPTVIYRTGSGNGTNLTPRPKDVSGLSYTTVKPLSGPYTATTIEAINATGKLVAIKDGKTHVSVRPVNMKKMQGWINSRENANTRPHEYTKLLQALSVKVK</sequence>
<dbReference type="PANTHER" id="PTHR32305">
    <property type="match status" value="1"/>
</dbReference>
<dbReference type="InterPro" id="IPR050708">
    <property type="entry name" value="T6SS_VgrG/RHS"/>
</dbReference>
<feature type="domain" description="Teneurin-like YD-shell" evidence="2">
    <location>
        <begin position="66"/>
        <end position="343"/>
    </location>
</feature>
<proteinExistence type="predicted"/>
<dbReference type="Pfam" id="PF05593">
    <property type="entry name" value="RHS_repeat"/>
    <property type="match status" value="1"/>
</dbReference>
<name>A0A327YDL7_9BACL</name>
<dbReference type="NCBIfam" id="TIGR01643">
    <property type="entry name" value="YD_repeat_2x"/>
    <property type="match status" value="5"/>
</dbReference>
<protein>
    <submittedName>
        <fullName evidence="3">RHS repeat-associated protein</fullName>
    </submittedName>
</protein>
<evidence type="ECO:0000259" key="2">
    <source>
        <dbReference type="Pfam" id="PF25023"/>
    </source>
</evidence>
<dbReference type="PRINTS" id="PR00394">
    <property type="entry name" value="RHSPROTEIN"/>
</dbReference>
<gene>
    <name evidence="3" type="ORF">B0I26_1094</name>
</gene>
<evidence type="ECO:0000256" key="1">
    <source>
        <dbReference type="ARBA" id="ARBA00022737"/>
    </source>
</evidence>
<dbReference type="RefSeq" id="WP_245934766.1">
    <property type="nucleotide sequence ID" value="NZ_QLMH01000009.1"/>
</dbReference>
<dbReference type="EMBL" id="QLMH01000009">
    <property type="protein sequence ID" value="RAK18587.1"/>
    <property type="molecule type" value="Genomic_DNA"/>
</dbReference>
<organism evidence="3 4">
    <name type="scientific">Paranoxybacillus vitaminiphilus</name>
    <dbReference type="NCBI Taxonomy" id="581036"/>
    <lineage>
        <taxon>Bacteria</taxon>
        <taxon>Bacillati</taxon>
        <taxon>Bacillota</taxon>
        <taxon>Bacilli</taxon>
        <taxon>Bacillales</taxon>
        <taxon>Anoxybacillaceae</taxon>
        <taxon>Paranoxybacillus</taxon>
    </lineage>
</organism>
<dbReference type="InterPro" id="IPR022385">
    <property type="entry name" value="Rhs_assc_core"/>
</dbReference>